<dbReference type="Pfam" id="PF00196">
    <property type="entry name" value="GerE"/>
    <property type="match status" value="1"/>
</dbReference>
<name>A0ABQ5NIN1_9BACI</name>
<keyword evidence="2" id="KW-0804">Transcription</keyword>
<sequence>MLKEKKSTITPDILDEMITDYHWMVNAIKEMRAEMVVGAKTSQYGIEATLPKAIGGVGDPIMQEAIRRSRNIKRIAEYEEKLLEVQRLAERVTDDREVQVLNWMLDGKSKNWISKKMGISHTHIKNIKENIIKQMVK</sequence>
<feature type="domain" description="HTH luxR-type" evidence="3">
    <location>
        <begin position="95"/>
        <end position="135"/>
    </location>
</feature>
<evidence type="ECO:0000259" key="3">
    <source>
        <dbReference type="Pfam" id="PF00196"/>
    </source>
</evidence>
<dbReference type="InterPro" id="IPR016032">
    <property type="entry name" value="Sig_transdc_resp-reg_C-effctor"/>
</dbReference>
<keyword evidence="1" id="KW-0805">Transcription regulation</keyword>
<dbReference type="RefSeq" id="WP_264988004.1">
    <property type="nucleotide sequence ID" value="NZ_BRZA01000002.1"/>
</dbReference>
<reference evidence="4" key="1">
    <citation type="submission" date="2022-08" db="EMBL/GenBank/DDBJ databases">
        <title>Draft genome sequence of Lysinibacillus sp. strain KH24.</title>
        <authorList>
            <person name="Kanbe H."/>
            <person name="Itoh H."/>
        </authorList>
    </citation>
    <scope>NUCLEOTIDE SEQUENCE</scope>
    <source>
        <strain evidence="4">KH24</strain>
    </source>
</reference>
<dbReference type="Proteomes" id="UP001065593">
    <property type="component" value="Unassembled WGS sequence"/>
</dbReference>
<proteinExistence type="predicted"/>
<organism evidence="4 5">
    <name type="scientific">Lysinibacillus piscis</name>
    <dbReference type="NCBI Taxonomy" id="2518931"/>
    <lineage>
        <taxon>Bacteria</taxon>
        <taxon>Bacillati</taxon>
        <taxon>Bacillota</taxon>
        <taxon>Bacilli</taxon>
        <taxon>Bacillales</taxon>
        <taxon>Bacillaceae</taxon>
        <taxon>Lysinibacillus</taxon>
    </lineage>
</organism>
<dbReference type="SUPFAM" id="SSF46894">
    <property type="entry name" value="C-terminal effector domain of the bipartite response regulators"/>
    <property type="match status" value="1"/>
</dbReference>
<gene>
    <name evidence="4" type="primary">yqaQ</name>
    <name evidence="4" type="ORF">LYSBPC_13670</name>
</gene>
<evidence type="ECO:0000256" key="2">
    <source>
        <dbReference type="ARBA" id="ARBA00023163"/>
    </source>
</evidence>
<accession>A0ABQ5NIN1</accession>
<evidence type="ECO:0000313" key="4">
    <source>
        <dbReference type="EMBL" id="GLC88240.1"/>
    </source>
</evidence>
<dbReference type="InterPro" id="IPR000792">
    <property type="entry name" value="Tscrpt_reg_LuxR_C"/>
</dbReference>
<evidence type="ECO:0000313" key="5">
    <source>
        <dbReference type="Proteomes" id="UP001065593"/>
    </source>
</evidence>
<protein>
    <recommendedName>
        <fullName evidence="3">HTH luxR-type domain-containing protein</fullName>
    </recommendedName>
</protein>
<evidence type="ECO:0000256" key="1">
    <source>
        <dbReference type="ARBA" id="ARBA00023015"/>
    </source>
</evidence>
<keyword evidence="5" id="KW-1185">Reference proteome</keyword>
<dbReference type="EMBL" id="BRZA01000002">
    <property type="protein sequence ID" value="GLC88240.1"/>
    <property type="molecule type" value="Genomic_DNA"/>
</dbReference>
<dbReference type="Gene3D" id="1.10.10.10">
    <property type="entry name" value="Winged helix-like DNA-binding domain superfamily/Winged helix DNA-binding domain"/>
    <property type="match status" value="1"/>
</dbReference>
<dbReference type="InterPro" id="IPR036388">
    <property type="entry name" value="WH-like_DNA-bd_sf"/>
</dbReference>
<comment type="caution">
    <text evidence="4">The sequence shown here is derived from an EMBL/GenBank/DDBJ whole genome shotgun (WGS) entry which is preliminary data.</text>
</comment>